<sequence>MGKYLFWGVVALGLLVGTRILARKAAGQGPKRSAFKFKTAQDDQKAESMVRCAHCGVHLPRSEATLIGGNTWCSDDHAKLGVKNS</sequence>
<protein>
    <submittedName>
        <fullName evidence="1">Uncharacterized protein</fullName>
    </submittedName>
</protein>
<dbReference type="AlphaFoldDB" id="A0A6B2QXX7"/>
<dbReference type="EMBL" id="JAAGRN010000005">
    <property type="protein sequence ID" value="NDY83320.1"/>
    <property type="molecule type" value="Genomic_DNA"/>
</dbReference>
<name>A0A6B2QXX7_9BURK</name>
<gene>
    <name evidence="1" type="ORF">G3I67_08755</name>
</gene>
<reference evidence="1" key="1">
    <citation type="submission" date="2020-02" db="EMBL/GenBank/DDBJ databases">
        <authorList>
            <person name="Chen W.-M."/>
        </authorList>
    </citation>
    <scope>NUCLEOTIDE SEQUENCE</scope>
    <source>
        <strain evidence="1">NBD-18</strain>
    </source>
</reference>
<proteinExistence type="predicted"/>
<dbReference type="InterPro" id="IPR049708">
    <property type="entry name" value="PP0621-like"/>
</dbReference>
<accession>A0A6B2QXX7</accession>
<dbReference type="RefSeq" id="WP_163654385.1">
    <property type="nucleotide sequence ID" value="NZ_JAAGRN010000005.1"/>
</dbReference>
<organism evidence="1">
    <name type="scientific">Sheuella amnicola</name>
    <dbReference type="NCBI Taxonomy" id="2707330"/>
    <lineage>
        <taxon>Bacteria</taxon>
        <taxon>Pseudomonadati</taxon>
        <taxon>Pseudomonadota</taxon>
        <taxon>Betaproteobacteria</taxon>
        <taxon>Burkholderiales</taxon>
        <taxon>Alcaligenaceae</taxon>
        <taxon>Sheuella</taxon>
    </lineage>
</organism>
<comment type="caution">
    <text evidence="1">The sequence shown here is derived from an EMBL/GenBank/DDBJ whole genome shotgun (WGS) entry which is preliminary data.</text>
</comment>
<evidence type="ECO:0000313" key="1">
    <source>
        <dbReference type="EMBL" id="NDY83320.1"/>
    </source>
</evidence>
<dbReference type="NCBIfam" id="NF041023">
    <property type="entry name" value="PP0621_fam"/>
    <property type="match status" value="1"/>
</dbReference>